<keyword evidence="3" id="KW-1185">Reference proteome</keyword>
<organism evidence="2 3">
    <name type="scientific">Thalictrum thalictroides</name>
    <name type="common">Rue-anemone</name>
    <name type="synonym">Anemone thalictroides</name>
    <dbReference type="NCBI Taxonomy" id="46969"/>
    <lineage>
        <taxon>Eukaryota</taxon>
        <taxon>Viridiplantae</taxon>
        <taxon>Streptophyta</taxon>
        <taxon>Embryophyta</taxon>
        <taxon>Tracheophyta</taxon>
        <taxon>Spermatophyta</taxon>
        <taxon>Magnoliopsida</taxon>
        <taxon>Ranunculales</taxon>
        <taxon>Ranunculaceae</taxon>
        <taxon>Thalictroideae</taxon>
        <taxon>Thalictrum</taxon>
    </lineage>
</organism>
<dbReference type="InterPro" id="IPR013878">
    <property type="entry name" value="Mo25"/>
</dbReference>
<accession>A0A7J6WG59</accession>
<dbReference type="Proteomes" id="UP000554482">
    <property type="component" value="Unassembled WGS sequence"/>
</dbReference>
<dbReference type="SUPFAM" id="SSF48371">
    <property type="entry name" value="ARM repeat"/>
    <property type="match status" value="1"/>
</dbReference>
<reference evidence="2 3" key="1">
    <citation type="submission" date="2020-06" db="EMBL/GenBank/DDBJ databases">
        <title>Transcriptomic and genomic resources for Thalictrum thalictroides and T. hernandezii: Facilitating candidate gene discovery in an emerging model plant lineage.</title>
        <authorList>
            <person name="Arias T."/>
            <person name="Riano-Pachon D.M."/>
            <person name="Di Stilio V.S."/>
        </authorList>
    </citation>
    <scope>NUCLEOTIDE SEQUENCE [LARGE SCALE GENOMIC DNA]</scope>
    <source>
        <strain evidence="3">cv. WT478/WT964</strain>
        <tissue evidence="2">Leaves</tissue>
    </source>
</reference>
<proteinExistence type="inferred from homology"/>
<dbReference type="GO" id="GO:0043539">
    <property type="term" value="F:protein serine/threonine kinase activator activity"/>
    <property type="evidence" value="ECO:0007669"/>
    <property type="project" value="TreeGrafter"/>
</dbReference>
<dbReference type="InterPro" id="IPR016024">
    <property type="entry name" value="ARM-type_fold"/>
</dbReference>
<evidence type="ECO:0000313" key="3">
    <source>
        <dbReference type="Proteomes" id="UP000554482"/>
    </source>
</evidence>
<comment type="caution">
    <text evidence="2">The sequence shown here is derived from an EMBL/GenBank/DDBJ whole genome shotgun (WGS) entry which is preliminary data.</text>
</comment>
<protein>
    <submittedName>
        <fullName evidence="2">Mo25-like protein</fullName>
    </submittedName>
</protein>
<dbReference type="EMBL" id="JABWDY010016747">
    <property type="protein sequence ID" value="KAF5195868.1"/>
    <property type="molecule type" value="Genomic_DNA"/>
</dbReference>
<dbReference type="PANTHER" id="PTHR10182:SF12">
    <property type="entry name" value="OS07G0585100 PROTEIN"/>
    <property type="match status" value="1"/>
</dbReference>
<dbReference type="Gene3D" id="1.25.10.10">
    <property type="entry name" value="Leucine-rich Repeat Variant"/>
    <property type="match status" value="1"/>
</dbReference>
<evidence type="ECO:0000256" key="1">
    <source>
        <dbReference type="ARBA" id="ARBA00011012"/>
    </source>
</evidence>
<sequence>MCSTLVHVGGGFELRLPKNMKSIFKSRSKTLTEIVHLTRELLIFVDDSSSFVSGEAAKGMGEEKILIEVTKNLQELKHVLYGDTESQPVLQACEKLTEEFFKENTMRLLITCLPKLNLEARYDATEVVANLQRQTVHSRLVASDYMELNKDLIDLLIQGYEDQDLALHYGTMLRACLRHQGIARYVFESGFTAKLFDYIKLPNFDIASSAWETFKELMTRHKSTVVEYLSRNYEWFFAEYSKVLESPSYFLRRKALELLGNMLSDSDVMSHYVNSKQNLMAVMKLLRDTSKTIQLEAFYIFRLFIANQRKPTDIMGILLANKSKLLRFLWDFNTDEAAAEQFEEDKAELVKEIAALRLT</sequence>
<comment type="similarity">
    <text evidence="1">Belongs to the Mo25 family.</text>
</comment>
<dbReference type="InterPro" id="IPR011989">
    <property type="entry name" value="ARM-like"/>
</dbReference>
<name>A0A7J6WG59_THATH</name>
<dbReference type="AlphaFoldDB" id="A0A7J6WG59"/>
<dbReference type="OrthoDB" id="609103at2759"/>
<dbReference type="PANTHER" id="PTHR10182">
    <property type="entry name" value="CALCIUM-BINDING PROTEIN 39-RELATED"/>
    <property type="match status" value="1"/>
</dbReference>
<evidence type="ECO:0000313" key="2">
    <source>
        <dbReference type="EMBL" id="KAF5195868.1"/>
    </source>
</evidence>
<dbReference type="GO" id="GO:0035556">
    <property type="term" value="P:intracellular signal transduction"/>
    <property type="evidence" value="ECO:0007669"/>
    <property type="project" value="TreeGrafter"/>
</dbReference>
<gene>
    <name evidence="2" type="ORF">FRX31_014542</name>
</gene>
<dbReference type="Pfam" id="PF08569">
    <property type="entry name" value="Mo25"/>
    <property type="match status" value="1"/>
</dbReference>